<reference evidence="2 3" key="1">
    <citation type="submission" date="2017-01" db="EMBL/GenBank/DDBJ databases">
        <authorList>
            <person name="Mah S.A."/>
            <person name="Swanson W.J."/>
            <person name="Moy G.W."/>
            <person name="Vacquier V.D."/>
        </authorList>
    </citation>
    <scope>NUCLEOTIDE SEQUENCE [LARGE SCALE GENOMIC DNA]</scope>
    <source>
        <strain evidence="2 3">GSMNP</strain>
    </source>
</reference>
<feature type="compositionally biased region" description="Polar residues" evidence="1">
    <location>
        <begin position="51"/>
        <end position="66"/>
    </location>
</feature>
<dbReference type="AlphaFoldDB" id="A0A1R1X616"/>
<protein>
    <submittedName>
        <fullName evidence="2">Uncharacterized protein</fullName>
    </submittedName>
</protein>
<feature type="region of interest" description="Disordered" evidence="1">
    <location>
        <begin position="169"/>
        <end position="188"/>
    </location>
</feature>
<feature type="region of interest" description="Disordered" evidence="1">
    <location>
        <begin position="401"/>
        <end position="422"/>
    </location>
</feature>
<feature type="compositionally biased region" description="Basic and acidic residues" evidence="1">
    <location>
        <begin position="8"/>
        <end position="21"/>
    </location>
</feature>
<gene>
    <name evidence="2" type="ORF">AYI70_g10586</name>
</gene>
<feature type="compositionally biased region" description="Low complexity" evidence="1">
    <location>
        <begin position="404"/>
        <end position="420"/>
    </location>
</feature>
<evidence type="ECO:0000313" key="3">
    <source>
        <dbReference type="Proteomes" id="UP000187283"/>
    </source>
</evidence>
<comment type="caution">
    <text evidence="2">The sequence shown here is derived from an EMBL/GenBank/DDBJ whole genome shotgun (WGS) entry which is preliminary data.</text>
</comment>
<organism evidence="2 3">
    <name type="scientific">Smittium culicis</name>
    <dbReference type="NCBI Taxonomy" id="133412"/>
    <lineage>
        <taxon>Eukaryota</taxon>
        <taxon>Fungi</taxon>
        <taxon>Fungi incertae sedis</taxon>
        <taxon>Zoopagomycota</taxon>
        <taxon>Kickxellomycotina</taxon>
        <taxon>Harpellomycetes</taxon>
        <taxon>Harpellales</taxon>
        <taxon>Legeriomycetaceae</taxon>
        <taxon>Smittium</taxon>
    </lineage>
</organism>
<sequence>MFDSSQDTSHETPLKYEKNDKSIPVTRSSSHKFSESTDYIFPLPDSKRSKYSSPLKNLNNSTDFPSSDILSTKSPVNYGDSKFQLTSYNHDSSDTLNQLSHAPSSSKGIPIPSTSKASDHSDSEDSFLSFSLPSNSLKKINDFINYYDDKKNKYLQFPFIQKFVSSSSLTNSKDSSTQSNDCTKSPNQISSRLSENINYFKSLMNNLNSSEPSLSNISQNELNSTDPTNTDTDNTDLYPDSSRFASYNTDIPHLLNQTINSISEKVTRFADAAIVIKDRLNQQILNSFCLDELDNNNNTYLEQLHRDGIINLPPTPHQDQNIEPLPVQNASDPNPELSLSSENSEYLSLFSQLFFRNFGHNRSLSNPDNLPDLEPNIPYENFNESSPINAPENVIQSTSENEIENNNENNAENNLENTSENIDDQPSLFISPEENTPINFRSLLSSLFNGITDEFFSSNVYRPQEGMIGSIGDFSDYVLNHRNLDEIISDILQQTINNLSNMVETAVPGFNEDFEEEGSIFQSSDLSSDLQSDSLDTSPLTQINDNCPFVQPPDQFEDHESNQDETFIQLPQIPGSFPSATFST</sequence>
<name>A0A1R1X616_9FUNG</name>
<feature type="compositionally biased region" description="Polar residues" evidence="1">
    <location>
        <begin position="93"/>
        <end position="116"/>
    </location>
</feature>
<accession>A0A1R1X616</accession>
<feature type="region of interest" description="Disordered" evidence="1">
    <location>
        <begin position="1"/>
        <end position="66"/>
    </location>
</feature>
<proteinExistence type="predicted"/>
<dbReference type="OrthoDB" id="10393345at2759"/>
<dbReference type="EMBL" id="LSSN01005204">
    <property type="protein sequence ID" value="OMJ10017.1"/>
    <property type="molecule type" value="Genomic_DNA"/>
</dbReference>
<dbReference type="Proteomes" id="UP000187283">
    <property type="component" value="Unassembled WGS sequence"/>
</dbReference>
<feature type="compositionally biased region" description="Low complexity" evidence="1">
    <location>
        <begin position="169"/>
        <end position="179"/>
    </location>
</feature>
<evidence type="ECO:0000256" key="1">
    <source>
        <dbReference type="SAM" id="MobiDB-lite"/>
    </source>
</evidence>
<keyword evidence="3" id="KW-1185">Reference proteome</keyword>
<evidence type="ECO:0000313" key="2">
    <source>
        <dbReference type="EMBL" id="OMJ10017.1"/>
    </source>
</evidence>
<feature type="region of interest" description="Disordered" evidence="1">
    <location>
        <begin position="93"/>
        <end position="122"/>
    </location>
</feature>
<feature type="region of interest" description="Disordered" evidence="1">
    <location>
        <begin position="210"/>
        <end position="235"/>
    </location>
</feature>